<evidence type="ECO:0000313" key="1">
    <source>
        <dbReference type="EMBL" id="CAB4160237.1"/>
    </source>
</evidence>
<gene>
    <name evidence="1" type="ORF">UFOVP723_111</name>
</gene>
<accession>A0A6J5NMX0</accession>
<dbReference type="EMBL" id="LR796697">
    <property type="protein sequence ID" value="CAB4160237.1"/>
    <property type="molecule type" value="Genomic_DNA"/>
</dbReference>
<organism evidence="1">
    <name type="scientific">uncultured Caudovirales phage</name>
    <dbReference type="NCBI Taxonomy" id="2100421"/>
    <lineage>
        <taxon>Viruses</taxon>
        <taxon>Duplodnaviria</taxon>
        <taxon>Heunggongvirae</taxon>
        <taxon>Uroviricota</taxon>
        <taxon>Caudoviricetes</taxon>
        <taxon>Peduoviridae</taxon>
        <taxon>Maltschvirus</taxon>
        <taxon>Maltschvirus maltsch</taxon>
    </lineage>
</organism>
<protein>
    <submittedName>
        <fullName evidence="1">Uncharacterized protein</fullName>
    </submittedName>
</protein>
<proteinExistence type="predicted"/>
<name>A0A6J5NMX0_9CAUD</name>
<sequence>MNQDNVIFKSFKVADREVIVRTFLEDDVAQILVDDKLVAEYGFGGVGCTFIYEVDPRILIDIIAEIAHSGIE</sequence>
<reference evidence="1" key="1">
    <citation type="submission" date="2020-04" db="EMBL/GenBank/DDBJ databases">
        <authorList>
            <person name="Chiriac C."/>
            <person name="Salcher M."/>
            <person name="Ghai R."/>
            <person name="Kavagutti S V."/>
        </authorList>
    </citation>
    <scope>NUCLEOTIDE SEQUENCE</scope>
</reference>